<dbReference type="Proteomes" id="UP000198742">
    <property type="component" value="Unassembled WGS sequence"/>
</dbReference>
<sequence>MMDRLVRLGATVLAEEHRDLVAMADPESNEFCLQT</sequence>
<name>A0A1H4UAP1_9ACTN</name>
<accession>A0A1H4UAP1</accession>
<evidence type="ECO:0000313" key="3">
    <source>
        <dbReference type="Proteomes" id="UP000198742"/>
    </source>
</evidence>
<dbReference type="Gene3D" id="3.10.180.10">
    <property type="entry name" value="2,3-Dihydroxybiphenyl 1,2-Dioxygenase, domain 1"/>
    <property type="match status" value="1"/>
</dbReference>
<reference evidence="3" key="1">
    <citation type="submission" date="2016-10" db="EMBL/GenBank/DDBJ databases">
        <authorList>
            <person name="Varghese N."/>
            <person name="Submissions S."/>
        </authorList>
    </citation>
    <scope>NUCLEOTIDE SEQUENCE [LARGE SCALE GENOMIC DNA]</scope>
    <source>
        <strain evidence="3">DSM 22017</strain>
    </source>
</reference>
<keyword evidence="3" id="KW-1185">Reference proteome</keyword>
<evidence type="ECO:0000313" key="2">
    <source>
        <dbReference type="EMBL" id="SEC65846.1"/>
    </source>
</evidence>
<dbReference type="EMBL" id="FNRT01000002">
    <property type="protein sequence ID" value="SEC65846.1"/>
    <property type="molecule type" value="Genomic_DNA"/>
</dbReference>
<dbReference type="InterPro" id="IPR029068">
    <property type="entry name" value="Glyas_Bleomycin-R_OHBP_Dase"/>
</dbReference>
<protein>
    <recommendedName>
        <fullName evidence="1">Glyoxalase-like domain-containing protein</fullName>
    </recommendedName>
</protein>
<evidence type="ECO:0000259" key="1">
    <source>
        <dbReference type="Pfam" id="PF18029"/>
    </source>
</evidence>
<proteinExistence type="predicted"/>
<organism evidence="2 3">
    <name type="scientific">Nocardioides exalbidus</name>
    <dbReference type="NCBI Taxonomy" id="402596"/>
    <lineage>
        <taxon>Bacteria</taxon>
        <taxon>Bacillati</taxon>
        <taxon>Actinomycetota</taxon>
        <taxon>Actinomycetes</taxon>
        <taxon>Propionibacteriales</taxon>
        <taxon>Nocardioidaceae</taxon>
        <taxon>Nocardioides</taxon>
    </lineage>
</organism>
<dbReference type="InterPro" id="IPR041581">
    <property type="entry name" value="Glyoxalase_6"/>
</dbReference>
<dbReference type="RefSeq" id="WP_175539676.1">
    <property type="nucleotide sequence ID" value="NZ_FNRT01000002.1"/>
</dbReference>
<dbReference type="Pfam" id="PF18029">
    <property type="entry name" value="Glyoxalase_6"/>
    <property type="match status" value="1"/>
</dbReference>
<dbReference type="AlphaFoldDB" id="A0A1H4UAP1"/>
<feature type="domain" description="Glyoxalase-like" evidence="1">
    <location>
        <begin position="3"/>
        <end position="33"/>
    </location>
</feature>
<gene>
    <name evidence="2" type="ORF">SAMN04489844_2721</name>
</gene>